<dbReference type="AlphaFoldDB" id="A0A4Y7R5I7"/>
<dbReference type="EMBL" id="QPFP01000665">
    <property type="protein sequence ID" value="TEB04013.1"/>
    <property type="molecule type" value="Genomic_DNA"/>
</dbReference>
<feature type="domain" description="N-acetyltransferase" evidence="1">
    <location>
        <begin position="45"/>
        <end position="191"/>
    </location>
</feature>
<keyword evidence="2" id="KW-0012">Acyltransferase</keyword>
<keyword evidence="3" id="KW-1185">Reference proteome</keyword>
<dbReference type="Proteomes" id="UP000298030">
    <property type="component" value="Unassembled WGS sequence"/>
</dbReference>
<dbReference type="InterPro" id="IPR000182">
    <property type="entry name" value="GNAT_dom"/>
</dbReference>
<keyword evidence="2" id="KW-0808">Transferase</keyword>
<dbReference type="SUPFAM" id="SSF55729">
    <property type="entry name" value="Acyl-CoA N-acyltransferases (Nat)"/>
    <property type="match status" value="1"/>
</dbReference>
<dbReference type="PROSITE" id="PS51186">
    <property type="entry name" value="GNAT"/>
    <property type="match status" value="1"/>
</dbReference>
<dbReference type="Pfam" id="PF13302">
    <property type="entry name" value="Acetyltransf_3"/>
    <property type="match status" value="1"/>
</dbReference>
<sequence length="207" mass="23177">MTSATCPRGLVIFSPDFKIKLTLATPDEDEEVSKLRSIPSVRKHMPFLPTLTKDEAEITRIRRAEDPSLLDVVIFVRTPLINSKGREDGSSYAFAGVANVMGLGDEKNHGEVGIIIAPEFQGKGLTTPVLYTFLKYLFEHRKLRKVMFETSTQNKPMIGWLEKAAGLRCERIREGEWKSESGSIDVRSYAITGGEWGGVRNSLEKKM</sequence>
<dbReference type="PANTHER" id="PTHR43792">
    <property type="entry name" value="GNAT FAMILY, PUTATIVE (AFU_ORTHOLOGUE AFUA_3G00765)-RELATED-RELATED"/>
    <property type="match status" value="1"/>
</dbReference>
<dbReference type="InterPro" id="IPR016181">
    <property type="entry name" value="Acyl_CoA_acyltransferase"/>
</dbReference>
<dbReference type="GO" id="GO:0016747">
    <property type="term" value="F:acyltransferase activity, transferring groups other than amino-acyl groups"/>
    <property type="evidence" value="ECO:0007669"/>
    <property type="project" value="InterPro"/>
</dbReference>
<comment type="caution">
    <text evidence="2">The sequence shown here is derived from an EMBL/GenBank/DDBJ whole genome shotgun (WGS) entry which is preliminary data.</text>
</comment>
<evidence type="ECO:0000313" key="3">
    <source>
        <dbReference type="Proteomes" id="UP000298030"/>
    </source>
</evidence>
<evidence type="ECO:0000259" key="1">
    <source>
        <dbReference type="PROSITE" id="PS51186"/>
    </source>
</evidence>
<protein>
    <submittedName>
        <fullName evidence="2">Acyl-CoA N-acyltransferase</fullName>
    </submittedName>
</protein>
<evidence type="ECO:0000313" key="2">
    <source>
        <dbReference type="EMBL" id="TEB04013.1"/>
    </source>
</evidence>
<feature type="non-terminal residue" evidence="2">
    <location>
        <position position="207"/>
    </location>
</feature>
<reference evidence="2 3" key="1">
    <citation type="journal article" date="2019" name="Nat. Ecol. Evol.">
        <title>Megaphylogeny resolves global patterns of mushroom evolution.</title>
        <authorList>
            <person name="Varga T."/>
            <person name="Krizsan K."/>
            <person name="Foldi C."/>
            <person name="Dima B."/>
            <person name="Sanchez-Garcia M."/>
            <person name="Sanchez-Ramirez S."/>
            <person name="Szollosi G.J."/>
            <person name="Szarkandi J.G."/>
            <person name="Papp V."/>
            <person name="Albert L."/>
            <person name="Andreopoulos W."/>
            <person name="Angelini C."/>
            <person name="Antonin V."/>
            <person name="Barry K.W."/>
            <person name="Bougher N.L."/>
            <person name="Buchanan P."/>
            <person name="Buyck B."/>
            <person name="Bense V."/>
            <person name="Catcheside P."/>
            <person name="Chovatia M."/>
            <person name="Cooper J."/>
            <person name="Damon W."/>
            <person name="Desjardin D."/>
            <person name="Finy P."/>
            <person name="Geml J."/>
            <person name="Haridas S."/>
            <person name="Hughes K."/>
            <person name="Justo A."/>
            <person name="Karasinski D."/>
            <person name="Kautmanova I."/>
            <person name="Kiss B."/>
            <person name="Kocsube S."/>
            <person name="Kotiranta H."/>
            <person name="LaButti K.M."/>
            <person name="Lechner B.E."/>
            <person name="Liimatainen K."/>
            <person name="Lipzen A."/>
            <person name="Lukacs Z."/>
            <person name="Mihaltcheva S."/>
            <person name="Morgado L.N."/>
            <person name="Niskanen T."/>
            <person name="Noordeloos M.E."/>
            <person name="Ohm R.A."/>
            <person name="Ortiz-Santana B."/>
            <person name="Ovrebo C."/>
            <person name="Racz N."/>
            <person name="Riley R."/>
            <person name="Savchenko A."/>
            <person name="Shiryaev A."/>
            <person name="Soop K."/>
            <person name="Spirin V."/>
            <person name="Szebenyi C."/>
            <person name="Tomsovsky M."/>
            <person name="Tulloss R.E."/>
            <person name="Uehling J."/>
            <person name="Grigoriev I.V."/>
            <person name="Vagvolgyi C."/>
            <person name="Papp T."/>
            <person name="Martin F.M."/>
            <person name="Miettinen O."/>
            <person name="Hibbett D.S."/>
            <person name="Nagy L.G."/>
        </authorList>
    </citation>
    <scope>NUCLEOTIDE SEQUENCE [LARGE SCALE GENOMIC DNA]</scope>
    <source>
        <strain evidence="2 3">FP101781</strain>
    </source>
</reference>
<dbReference type="STRING" id="71717.A0A4Y7R5I7"/>
<name>A0A4Y7R5I7_COPMI</name>
<proteinExistence type="predicted"/>
<dbReference type="Gene3D" id="3.40.630.30">
    <property type="match status" value="1"/>
</dbReference>
<gene>
    <name evidence="2" type="ORF">FA13DRAFT_1679385</name>
</gene>
<accession>A0A4Y7R5I7</accession>
<organism evidence="2 3">
    <name type="scientific">Coprinellus micaceus</name>
    <name type="common">Glistening ink-cap mushroom</name>
    <name type="synonym">Coprinus micaceus</name>
    <dbReference type="NCBI Taxonomy" id="71717"/>
    <lineage>
        <taxon>Eukaryota</taxon>
        <taxon>Fungi</taxon>
        <taxon>Dikarya</taxon>
        <taxon>Basidiomycota</taxon>
        <taxon>Agaricomycotina</taxon>
        <taxon>Agaricomycetes</taxon>
        <taxon>Agaricomycetidae</taxon>
        <taxon>Agaricales</taxon>
        <taxon>Agaricineae</taxon>
        <taxon>Psathyrellaceae</taxon>
        <taxon>Coprinellus</taxon>
    </lineage>
</organism>
<dbReference type="OrthoDB" id="64477at2759"/>
<dbReference type="InterPro" id="IPR051531">
    <property type="entry name" value="N-acetyltransferase"/>
</dbReference>